<evidence type="ECO:0000256" key="6">
    <source>
        <dbReference type="ARBA" id="ARBA00022806"/>
    </source>
</evidence>
<keyword evidence="8 12" id="KW-0067">ATP-binding</keyword>
<comment type="subunit">
    <text evidence="12">Component of the replication restart primosome.</text>
</comment>
<dbReference type="GO" id="GO:0016787">
    <property type="term" value="F:hydrolase activity"/>
    <property type="evidence" value="ECO:0007669"/>
    <property type="project" value="UniProtKB-KW"/>
</dbReference>
<dbReference type="Pfam" id="PF18319">
    <property type="entry name" value="Zn_ribbon_PriA"/>
    <property type="match status" value="1"/>
</dbReference>
<dbReference type="FunFam" id="3.40.50.300:FF:000489">
    <property type="entry name" value="Primosome assembly protein PriA"/>
    <property type="match status" value="1"/>
</dbReference>
<dbReference type="SMART" id="SM00490">
    <property type="entry name" value="HELICc"/>
    <property type="match status" value="1"/>
</dbReference>
<dbReference type="PANTHER" id="PTHR30580:SF0">
    <property type="entry name" value="PRIMOSOMAL PROTEIN N"/>
    <property type="match status" value="1"/>
</dbReference>
<dbReference type="InterPro" id="IPR014001">
    <property type="entry name" value="Helicase_ATP-bd"/>
</dbReference>
<dbReference type="NCBIfam" id="TIGR00595">
    <property type="entry name" value="priA"/>
    <property type="match status" value="1"/>
</dbReference>
<reference evidence="17" key="1">
    <citation type="submission" date="2020-02" db="EMBL/GenBank/DDBJ databases">
        <title>Genomic and physiological characterization of two novel Nitrospinaceae genera.</title>
        <authorList>
            <person name="Mueller A.J."/>
            <person name="Jung M.-Y."/>
            <person name="Strachan C.R."/>
            <person name="Herbold C.W."/>
            <person name="Kirkegaard R.H."/>
            <person name="Daims H."/>
        </authorList>
    </citation>
    <scope>NUCLEOTIDE SEQUENCE [LARGE SCALE GENOMIC DNA]</scope>
</reference>
<evidence type="ECO:0000259" key="15">
    <source>
        <dbReference type="PROSITE" id="PS51194"/>
    </source>
</evidence>
<dbReference type="PROSITE" id="PS51192">
    <property type="entry name" value="HELICASE_ATP_BIND_1"/>
    <property type="match status" value="1"/>
</dbReference>
<evidence type="ECO:0000256" key="8">
    <source>
        <dbReference type="ARBA" id="ARBA00022840"/>
    </source>
</evidence>
<evidence type="ECO:0000313" key="16">
    <source>
        <dbReference type="EMBL" id="QPJ63979.1"/>
    </source>
</evidence>
<dbReference type="GO" id="GO:0006270">
    <property type="term" value="P:DNA replication initiation"/>
    <property type="evidence" value="ECO:0007669"/>
    <property type="project" value="TreeGrafter"/>
</dbReference>
<dbReference type="Proteomes" id="UP000594464">
    <property type="component" value="Chromosome"/>
</dbReference>
<dbReference type="CDD" id="cd18804">
    <property type="entry name" value="SF2_C_priA"/>
    <property type="match status" value="1"/>
</dbReference>
<feature type="domain" description="Helicase ATP-binding" evidence="14">
    <location>
        <begin position="296"/>
        <end position="462"/>
    </location>
</feature>
<keyword evidence="4 12" id="KW-0547">Nucleotide-binding</keyword>
<dbReference type="InterPro" id="IPR001650">
    <property type="entry name" value="Helicase_C-like"/>
</dbReference>
<dbReference type="GO" id="GO:0006269">
    <property type="term" value="P:DNA replication, synthesis of primer"/>
    <property type="evidence" value="ECO:0007669"/>
    <property type="project" value="UniProtKB-KW"/>
</dbReference>
<evidence type="ECO:0000256" key="1">
    <source>
        <dbReference type="ARBA" id="ARBA00022515"/>
    </source>
</evidence>
<dbReference type="InterPro" id="IPR005259">
    <property type="entry name" value="PriA"/>
</dbReference>
<feature type="domain" description="Helicase C-terminal" evidence="15">
    <location>
        <begin position="560"/>
        <end position="714"/>
    </location>
</feature>
<organism evidence="16 17">
    <name type="scientific">Candidatus Nitrohelix vancouverensis</name>
    <dbReference type="NCBI Taxonomy" id="2705534"/>
    <lineage>
        <taxon>Bacteria</taxon>
        <taxon>Pseudomonadati</taxon>
        <taxon>Nitrospinota/Tectimicrobiota group</taxon>
        <taxon>Nitrospinota</taxon>
        <taxon>Nitrospinia</taxon>
        <taxon>Nitrospinales</taxon>
        <taxon>Nitrospinaceae</taxon>
        <taxon>Candidatus Nitrohelix</taxon>
    </lineage>
</organism>
<keyword evidence="9 12" id="KW-0238">DNA-binding</keyword>
<evidence type="ECO:0000256" key="10">
    <source>
        <dbReference type="ARBA" id="ARBA00023235"/>
    </source>
</evidence>
<feature type="binding site" evidence="12">
    <location>
        <position position="565"/>
    </location>
    <ligand>
        <name>Zn(2+)</name>
        <dbReference type="ChEBI" id="CHEBI:29105"/>
        <label>1</label>
    </ligand>
</feature>
<gene>
    <name evidence="12 16" type="primary">priA</name>
    <name evidence="16" type="ORF">G3M78_00565</name>
</gene>
<feature type="binding site" evidence="12">
    <location>
        <position position="537"/>
    </location>
    <ligand>
        <name>Zn(2+)</name>
        <dbReference type="ChEBI" id="CHEBI:29105"/>
        <label>2</label>
    </ligand>
</feature>
<dbReference type="KEGG" id="nva:G3M78_00565"/>
<keyword evidence="7 12" id="KW-0862">Zinc</keyword>
<sequence>MTGNSDKIFVEVAFNLPLPSPFTYSVPVGLKDRALPGMRALAPFGARRITGFIVAVKYQCDSGFEVKPLEDLPDNIPALSESMLDLTRWLADYYQCAWGEAIAAAIPAGLDEAGEDIFSLTETGMEAFQSSASSDSDRALLEVLRERPGSSRKQLQRRLGANFNARALNKFKSREWIRAQSKITRKSVDYHNEKFVRALPGPSPEATETALKRSPRQLGLHRLLSQREYSLTELKQIDPGYAAPLRQLKDKELAVTETRKVRKASPWDFLDESPRKETPPKLTPEQETACKPLLAAIDKGAFQSFLIQGVTGSGKTEIYLRCIQRALEDGKTAIMMVPEISLTPQTAERFRLRFGNRIAILHSGLSRQEKFDEWNKIQTGQVSIALGARSSVFAPLTNIGVIVIDEEHDGSYKQDSTPRYHARDVALMRAKNQGAVVILGTATPSLESHKNAVTGKYQRLVLTQRVNNRPMPWIQIVDMRQEKEERRNYSIFSIALKNAIRDRLDNGEQTFLFLNRRGAANYVFCKECGYVFDCSRCSVSMTFHSEDNKMRCHYCNGFARIPRSCPDCKGEIIKFQGFGTQKLEAETRRLFPGARVFRLDRDTAKNASVFETMRDKLNAQEIDILIGTQMIAKGHDFPNVTLVGVTLADLSLNVPDFRSCERTFQLVTQVAGRAGRGDIPGKVIVQTNSPDHFVFPCIQNQDFDAYAEKELDLRKKLRYPPFVRTVSLEIEDANEQRGAETARRLRNLLKGALTSFSDVDLLGPAPAVLYKISMKYRWRLLIRAATSQTLQRFLRYAQEQRDLKKAVQSGSKLSIDVDPINLL</sequence>
<feature type="region of interest" description="Disordered" evidence="13">
    <location>
        <begin position="266"/>
        <end position="286"/>
    </location>
</feature>
<protein>
    <recommendedName>
        <fullName evidence="12">Replication restart protein PriA</fullName>
    </recommendedName>
    <alternativeName>
        <fullName evidence="12">ATP-dependent DNA helicase PriA</fullName>
        <ecNumber evidence="12">5.6.2.4</ecNumber>
    </alternativeName>
    <alternativeName>
        <fullName evidence="12">DNA 3'-5' helicase PriA</fullName>
    </alternativeName>
</protein>
<feature type="binding site" evidence="12">
    <location>
        <position position="552"/>
    </location>
    <ligand>
        <name>Zn(2+)</name>
        <dbReference type="ChEBI" id="CHEBI:29105"/>
        <label>2</label>
    </ligand>
</feature>
<dbReference type="Gene3D" id="3.40.1440.60">
    <property type="entry name" value="PriA, 3(prime) DNA-binding domain"/>
    <property type="match status" value="1"/>
</dbReference>
<dbReference type="PANTHER" id="PTHR30580">
    <property type="entry name" value="PRIMOSOMAL PROTEIN N"/>
    <property type="match status" value="1"/>
</dbReference>
<dbReference type="InterPro" id="IPR040498">
    <property type="entry name" value="PriA_CRR"/>
</dbReference>
<evidence type="ECO:0000313" key="17">
    <source>
        <dbReference type="Proteomes" id="UP000594464"/>
    </source>
</evidence>
<evidence type="ECO:0000256" key="12">
    <source>
        <dbReference type="HAMAP-Rule" id="MF_00983"/>
    </source>
</evidence>
<proteinExistence type="inferred from homology"/>
<keyword evidence="3 12" id="KW-0479">Metal-binding</keyword>
<keyword evidence="2 12" id="KW-0235">DNA replication</keyword>
<dbReference type="InterPro" id="IPR011545">
    <property type="entry name" value="DEAD/DEAH_box_helicase_dom"/>
</dbReference>
<evidence type="ECO:0000256" key="9">
    <source>
        <dbReference type="ARBA" id="ARBA00023125"/>
    </source>
</evidence>
<dbReference type="SMART" id="SM00487">
    <property type="entry name" value="DEXDc"/>
    <property type="match status" value="1"/>
</dbReference>
<dbReference type="Pfam" id="PF17764">
    <property type="entry name" value="PriA_3primeBD"/>
    <property type="match status" value="1"/>
</dbReference>
<dbReference type="GO" id="GO:0006310">
    <property type="term" value="P:DNA recombination"/>
    <property type="evidence" value="ECO:0007669"/>
    <property type="project" value="InterPro"/>
</dbReference>
<accession>A0A7T0G251</accession>
<comment type="similarity">
    <text evidence="12">Belongs to the helicase family. PriA subfamily.</text>
</comment>
<dbReference type="InterPro" id="IPR027417">
    <property type="entry name" value="P-loop_NTPase"/>
</dbReference>
<dbReference type="GO" id="GO:0003677">
    <property type="term" value="F:DNA binding"/>
    <property type="evidence" value="ECO:0007669"/>
    <property type="project" value="UniProtKB-UniRule"/>
</dbReference>
<feature type="binding site" evidence="12">
    <location>
        <position position="525"/>
    </location>
    <ligand>
        <name>Zn(2+)</name>
        <dbReference type="ChEBI" id="CHEBI:29105"/>
        <label>1</label>
    </ligand>
</feature>
<evidence type="ECO:0000256" key="4">
    <source>
        <dbReference type="ARBA" id="ARBA00022741"/>
    </source>
</evidence>
<evidence type="ECO:0000256" key="5">
    <source>
        <dbReference type="ARBA" id="ARBA00022801"/>
    </source>
</evidence>
<keyword evidence="1 12" id="KW-0639">Primosome</keyword>
<dbReference type="GO" id="GO:0006302">
    <property type="term" value="P:double-strand break repair"/>
    <property type="evidence" value="ECO:0007669"/>
    <property type="project" value="InterPro"/>
</dbReference>
<dbReference type="AlphaFoldDB" id="A0A7T0G251"/>
<feature type="binding site" evidence="12">
    <location>
        <position position="534"/>
    </location>
    <ligand>
        <name>Zn(2+)</name>
        <dbReference type="ChEBI" id="CHEBI:29105"/>
        <label>2</label>
    </ligand>
</feature>
<keyword evidence="6 12" id="KW-0347">Helicase</keyword>
<dbReference type="PROSITE" id="PS51194">
    <property type="entry name" value="HELICASE_CTER"/>
    <property type="match status" value="1"/>
</dbReference>
<evidence type="ECO:0000256" key="3">
    <source>
        <dbReference type="ARBA" id="ARBA00022723"/>
    </source>
</evidence>
<feature type="binding site" evidence="12">
    <location>
        <position position="555"/>
    </location>
    <ligand>
        <name>Zn(2+)</name>
        <dbReference type="ChEBI" id="CHEBI:29105"/>
        <label>2</label>
    </ligand>
</feature>
<evidence type="ECO:0000259" key="14">
    <source>
        <dbReference type="PROSITE" id="PS51192"/>
    </source>
</evidence>
<keyword evidence="5 12" id="KW-0378">Hydrolase</keyword>
<dbReference type="EC" id="5.6.2.4" evidence="12"/>
<comment type="function">
    <text evidence="12">Initiates the restart of stalled replication forks, which reloads the replicative helicase on sites other than the origin of replication. Recognizes and binds to abandoned replication forks and remodels them to uncover a helicase loading site. Promotes assembly of the primosome at these replication forks.</text>
</comment>
<comment type="cofactor">
    <cofactor evidence="12">
        <name>Zn(2+)</name>
        <dbReference type="ChEBI" id="CHEBI:29105"/>
    </cofactor>
    <text evidence="12">Binds 2 zinc ions per subunit.</text>
</comment>
<dbReference type="GO" id="GO:1990077">
    <property type="term" value="C:primosome complex"/>
    <property type="evidence" value="ECO:0007669"/>
    <property type="project" value="UniProtKB-UniRule"/>
</dbReference>
<dbReference type="Pfam" id="PF18074">
    <property type="entry name" value="PriA_C"/>
    <property type="match status" value="1"/>
</dbReference>
<dbReference type="InterPro" id="IPR041236">
    <property type="entry name" value="PriA_C"/>
</dbReference>
<evidence type="ECO:0000256" key="2">
    <source>
        <dbReference type="ARBA" id="ARBA00022705"/>
    </source>
</evidence>
<evidence type="ECO:0000256" key="11">
    <source>
        <dbReference type="ARBA" id="ARBA00048988"/>
    </source>
</evidence>
<dbReference type="CDD" id="cd17929">
    <property type="entry name" value="DEXHc_priA"/>
    <property type="match status" value="1"/>
</dbReference>
<name>A0A7T0G251_9BACT</name>
<feature type="binding site" evidence="12">
    <location>
        <position position="568"/>
    </location>
    <ligand>
        <name>Zn(2+)</name>
        <dbReference type="ChEBI" id="CHEBI:29105"/>
        <label>1</label>
    </ligand>
</feature>
<feature type="binding site" evidence="12">
    <location>
        <position position="528"/>
    </location>
    <ligand>
        <name>Zn(2+)</name>
        <dbReference type="ChEBI" id="CHEBI:29105"/>
        <label>1</label>
    </ligand>
</feature>
<dbReference type="InterPro" id="IPR042115">
    <property type="entry name" value="PriA_3primeBD_sf"/>
</dbReference>
<evidence type="ECO:0000256" key="7">
    <source>
        <dbReference type="ARBA" id="ARBA00022833"/>
    </source>
</evidence>
<evidence type="ECO:0000256" key="13">
    <source>
        <dbReference type="SAM" id="MobiDB-lite"/>
    </source>
</evidence>
<comment type="catalytic activity">
    <reaction evidence="11 12">
        <text>ATP + H2O = ADP + phosphate + H(+)</text>
        <dbReference type="Rhea" id="RHEA:13065"/>
        <dbReference type="ChEBI" id="CHEBI:15377"/>
        <dbReference type="ChEBI" id="CHEBI:15378"/>
        <dbReference type="ChEBI" id="CHEBI:30616"/>
        <dbReference type="ChEBI" id="CHEBI:43474"/>
        <dbReference type="ChEBI" id="CHEBI:456216"/>
        <dbReference type="EC" id="5.6.2.4"/>
    </reaction>
</comment>
<dbReference type="GO" id="GO:0043138">
    <property type="term" value="F:3'-5' DNA helicase activity"/>
    <property type="evidence" value="ECO:0007669"/>
    <property type="project" value="UniProtKB-EC"/>
</dbReference>
<dbReference type="GO" id="GO:0005524">
    <property type="term" value="F:ATP binding"/>
    <property type="evidence" value="ECO:0007669"/>
    <property type="project" value="UniProtKB-UniRule"/>
</dbReference>
<dbReference type="SUPFAM" id="SSF52540">
    <property type="entry name" value="P-loop containing nucleoside triphosphate hydrolases"/>
    <property type="match status" value="2"/>
</dbReference>
<dbReference type="Pfam" id="PF00270">
    <property type="entry name" value="DEAD"/>
    <property type="match status" value="1"/>
</dbReference>
<dbReference type="HAMAP" id="MF_00983">
    <property type="entry name" value="PriA"/>
    <property type="match status" value="1"/>
</dbReference>
<comment type="catalytic activity">
    <reaction evidence="12">
        <text>Couples ATP hydrolysis with the unwinding of duplex DNA by translocating in the 3'-5' direction.</text>
        <dbReference type="EC" id="5.6.2.4"/>
    </reaction>
</comment>
<dbReference type="GO" id="GO:0008270">
    <property type="term" value="F:zinc ion binding"/>
    <property type="evidence" value="ECO:0007669"/>
    <property type="project" value="UniProtKB-UniRule"/>
</dbReference>
<dbReference type="EMBL" id="CP048620">
    <property type="protein sequence ID" value="QPJ63979.1"/>
    <property type="molecule type" value="Genomic_DNA"/>
</dbReference>
<dbReference type="InterPro" id="IPR041222">
    <property type="entry name" value="PriA_3primeBD"/>
</dbReference>
<keyword evidence="10 12" id="KW-0413">Isomerase</keyword>
<dbReference type="Gene3D" id="3.40.50.300">
    <property type="entry name" value="P-loop containing nucleotide triphosphate hydrolases"/>
    <property type="match status" value="2"/>
</dbReference>